<dbReference type="Gene3D" id="3.40.50.2300">
    <property type="match status" value="1"/>
</dbReference>
<dbReference type="HOGENOM" id="CLU_000445_69_11_5"/>
<dbReference type="STRING" id="1549858.MC45_17245"/>
<dbReference type="KEGG" id="stax:MC45_17245"/>
<dbReference type="SUPFAM" id="SSF52172">
    <property type="entry name" value="CheY-like"/>
    <property type="match status" value="1"/>
</dbReference>
<protein>
    <recommendedName>
        <fullName evidence="2">Response regulatory domain-containing protein</fullName>
    </recommendedName>
</protein>
<proteinExistence type="predicted"/>
<dbReference type="InterPro" id="IPR011006">
    <property type="entry name" value="CheY-like_superfamily"/>
</dbReference>
<dbReference type="InterPro" id="IPR001789">
    <property type="entry name" value="Sig_transdc_resp-reg_receiver"/>
</dbReference>
<dbReference type="GO" id="GO:0000160">
    <property type="term" value="P:phosphorelay signal transduction system"/>
    <property type="evidence" value="ECO:0007669"/>
    <property type="project" value="InterPro"/>
</dbReference>
<evidence type="ECO:0000313" key="3">
    <source>
        <dbReference type="EMBL" id="AIT07807.1"/>
    </source>
</evidence>
<evidence type="ECO:0000256" key="1">
    <source>
        <dbReference type="PROSITE-ProRule" id="PRU00169"/>
    </source>
</evidence>
<keyword evidence="4" id="KW-1185">Reference proteome</keyword>
<evidence type="ECO:0000313" key="4">
    <source>
        <dbReference type="Proteomes" id="UP000033200"/>
    </source>
</evidence>
<name>A0A097EJS0_9SPHN</name>
<sequence length="138" mass="14585">MTDTPSAAPLAGRHILIVEDEWLLADHLDGIVTEAGGTVLGPFATADQALAALAGDAPRPDAATLNVVLLDHMSFDVADRLGALAIPYTFLSANRPYSLPERFRTTPLLGKPFGDWQVVAALVALLDQAEPARTRTVG</sequence>
<dbReference type="EMBL" id="CP009571">
    <property type="protein sequence ID" value="AIT07807.1"/>
    <property type="molecule type" value="Genomic_DNA"/>
</dbReference>
<dbReference type="PROSITE" id="PS50110">
    <property type="entry name" value="RESPONSE_REGULATORY"/>
    <property type="match status" value="1"/>
</dbReference>
<feature type="domain" description="Response regulatory" evidence="2">
    <location>
        <begin position="14"/>
        <end position="126"/>
    </location>
</feature>
<dbReference type="AlphaFoldDB" id="A0A097EJS0"/>
<evidence type="ECO:0000259" key="2">
    <source>
        <dbReference type="PROSITE" id="PS50110"/>
    </source>
</evidence>
<reference evidence="3 4" key="1">
    <citation type="submission" date="2014-09" db="EMBL/GenBank/DDBJ databases">
        <title>Using Illumina technology Improving SMRT sequencing Genome Assembly by RASTools.</title>
        <authorList>
            <person name="Zhou Y."/>
            <person name="Ma T."/>
            <person name="Liu T."/>
        </authorList>
    </citation>
    <scope>NUCLEOTIDE SEQUENCE [LARGE SCALE GENOMIC DNA]</scope>
    <source>
        <strain evidence="3 4">ATCC 55669</strain>
    </source>
</reference>
<dbReference type="Proteomes" id="UP000033200">
    <property type="component" value="Chromosome"/>
</dbReference>
<gene>
    <name evidence="3" type="ORF">MC45_17245</name>
</gene>
<dbReference type="eggNOG" id="COG0784">
    <property type="taxonomic scope" value="Bacteria"/>
</dbReference>
<comment type="caution">
    <text evidence="1">Lacks conserved residue(s) required for the propagation of feature annotation.</text>
</comment>
<accession>A0A097EJS0</accession>
<dbReference type="RefSeq" id="WP_038665830.1">
    <property type="nucleotide sequence ID" value="NZ_CP009571.1"/>
</dbReference>
<organism evidence="3 4">
    <name type="scientific">Sphingomonas taxi</name>
    <dbReference type="NCBI Taxonomy" id="1549858"/>
    <lineage>
        <taxon>Bacteria</taxon>
        <taxon>Pseudomonadati</taxon>
        <taxon>Pseudomonadota</taxon>
        <taxon>Alphaproteobacteria</taxon>
        <taxon>Sphingomonadales</taxon>
        <taxon>Sphingomonadaceae</taxon>
        <taxon>Sphingomonas</taxon>
    </lineage>
</organism>